<sequence length="401" mass="44983">MIEPFVRRTAGLLLIVFGAVLTLVVAARLAEWENVLAARSSVQPLGVRDMATGGIAFWAVTVTGLWWHRRRMPMWRIWSRWATFPGLFSAVFEGLQITVDRGRPIALVVAAGLGVVCWTLGEAVVLVTTRPVTAGLLASRLEIPFPTRGLKARLCVREDRLVLDSLTSRRKRSRDVIAVPWQALRSIELVNVERETVCQVLVYSGTPQANAREFDVTPGPALHIVGTARELLVPVTDRVARTVLRAVEVRSAGAQVDENELAEDEWRRKSSARRTNALSRTQRRTGVHYRTDYRPYGMIPVAAFLLMPSFMLTGMVMSLISGSKKLQKQFYVVDGVVNPWNVVILAVASIGFLYFLYRSVVKSFLRFMEGQYYIEAYPEPPARSKTETVPGSGSRKKKRRR</sequence>
<feature type="region of interest" description="Disordered" evidence="1">
    <location>
        <begin position="381"/>
        <end position="401"/>
    </location>
</feature>
<evidence type="ECO:0000256" key="2">
    <source>
        <dbReference type="SAM" id="Phobius"/>
    </source>
</evidence>
<feature type="transmembrane region" description="Helical" evidence="2">
    <location>
        <begin position="105"/>
        <end position="127"/>
    </location>
</feature>
<protein>
    <submittedName>
        <fullName evidence="3">Uncharacterized protein</fullName>
    </submittedName>
</protein>
<feature type="transmembrane region" description="Helical" evidence="2">
    <location>
        <begin position="340"/>
        <end position="357"/>
    </location>
</feature>
<keyword evidence="2" id="KW-1133">Transmembrane helix</keyword>
<dbReference type="Proteomes" id="UP000649573">
    <property type="component" value="Unassembled WGS sequence"/>
</dbReference>
<reference evidence="4" key="1">
    <citation type="journal article" date="2019" name="Int. J. Syst. Evol. Microbiol.">
        <title>The Global Catalogue of Microorganisms (GCM) 10K type strain sequencing project: providing services to taxonomists for standard genome sequencing and annotation.</title>
        <authorList>
            <consortium name="The Broad Institute Genomics Platform"/>
            <consortium name="The Broad Institute Genome Sequencing Center for Infectious Disease"/>
            <person name="Wu L."/>
            <person name="Ma J."/>
        </authorList>
    </citation>
    <scope>NUCLEOTIDE SEQUENCE [LARGE SCALE GENOMIC DNA]</scope>
    <source>
        <strain evidence="4">JCM 3296</strain>
    </source>
</reference>
<keyword evidence="2" id="KW-0812">Transmembrane</keyword>
<proteinExistence type="predicted"/>
<evidence type="ECO:0000313" key="4">
    <source>
        <dbReference type="Proteomes" id="UP000649573"/>
    </source>
</evidence>
<dbReference type="RefSeq" id="WP_189252623.1">
    <property type="nucleotide sequence ID" value="NZ_BMRE01000002.1"/>
</dbReference>
<feature type="transmembrane region" description="Helical" evidence="2">
    <location>
        <begin position="80"/>
        <end position="99"/>
    </location>
</feature>
<name>A0ABQ2UCN6_9PSEU</name>
<accession>A0ABQ2UCN6</accession>
<feature type="transmembrane region" description="Helical" evidence="2">
    <location>
        <begin position="50"/>
        <end position="68"/>
    </location>
</feature>
<comment type="caution">
    <text evidence="3">The sequence shown here is derived from an EMBL/GenBank/DDBJ whole genome shotgun (WGS) entry which is preliminary data.</text>
</comment>
<gene>
    <name evidence="3" type="ORF">GCM10010178_13190</name>
</gene>
<keyword evidence="2" id="KW-0472">Membrane</keyword>
<evidence type="ECO:0000313" key="3">
    <source>
        <dbReference type="EMBL" id="GGU22223.1"/>
    </source>
</evidence>
<keyword evidence="4" id="KW-1185">Reference proteome</keyword>
<organism evidence="3 4">
    <name type="scientific">Lentzea flava</name>
    <dbReference type="NCBI Taxonomy" id="103732"/>
    <lineage>
        <taxon>Bacteria</taxon>
        <taxon>Bacillati</taxon>
        <taxon>Actinomycetota</taxon>
        <taxon>Actinomycetes</taxon>
        <taxon>Pseudonocardiales</taxon>
        <taxon>Pseudonocardiaceae</taxon>
        <taxon>Lentzea</taxon>
    </lineage>
</organism>
<dbReference type="EMBL" id="BMRE01000002">
    <property type="protein sequence ID" value="GGU22223.1"/>
    <property type="molecule type" value="Genomic_DNA"/>
</dbReference>
<evidence type="ECO:0000256" key="1">
    <source>
        <dbReference type="SAM" id="MobiDB-lite"/>
    </source>
</evidence>
<feature type="transmembrane region" description="Helical" evidence="2">
    <location>
        <begin position="298"/>
        <end position="320"/>
    </location>
</feature>